<dbReference type="AlphaFoldDB" id="X1LGY5"/>
<dbReference type="SUPFAM" id="SSF53448">
    <property type="entry name" value="Nucleotide-diphospho-sugar transferases"/>
    <property type="match status" value="1"/>
</dbReference>
<accession>X1LGY5</accession>
<dbReference type="InterPro" id="IPR029044">
    <property type="entry name" value="Nucleotide-diphossugar_trans"/>
</dbReference>
<feature type="non-terminal residue" evidence="2">
    <location>
        <position position="86"/>
    </location>
</feature>
<protein>
    <recommendedName>
        <fullName evidence="1">Glycosyltransferase 2-like domain-containing protein</fullName>
    </recommendedName>
</protein>
<proteinExistence type="predicted"/>
<evidence type="ECO:0000313" key="2">
    <source>
        <dbReference type="EMBL" id="GAH93418.1"/>
    </source>
</evidence>
<dbReference type="Pfam" id="PF00535">
    <property type="entry name" value="Glycos_transf_2"/>
    <property type="match status" value="1"/>
</dbReference>
<dbReference type="EMBL" id="BARU01048108">
    <property type="protein sequence ID" value="GAH93418.1"/>
    <property type="molecule type" value="Genomic_DNA"/>
</dbReference>
<name>X1LGY5_9ZZZZ</name>
<dbReference type="InterPro" id="IPR001173">
    <property type="entry name" value="Glyco_trans_2-like"/>
</dbReference>
<feature type="domain" description="Glycosyltransferase 2-like" evidence="1">
    <location>
        <begin position="2"/>
        <end position="49"/>
    </location>
</feature>
<comment type="caution">
    <text evidence="2">The sequence shown here is derived from an EMBL/GenBank/DDBJ whole genome shotgun (WGS) entry which is preliminary data.</text>
</comment>
<sequence length="86" mass="9841">IVDLSRNFGHHKAMMTGLRIAKGERIFLIDCDLEEAPELLGIFNEKFNNEIPSAGARGIFWLQAKNELEPFGLLLHLQTGVWDFMR</sequence>
<gene>
    <name evidence="2" type="ORF">S03H2_71698</name>
</gene>
<evidence type="ECO:0000259" key="1">
    <source>
        <dbReference type="Pfam" id="PF00535"/>
    </source>
</evidence>
<feature type="non-terminal residue" evidence="2">
    <location>
        <position position="1"/>
    </location>
</feature>
<reference evidence="2" key="1">
    <citation type="journal article" date="2014" name="Front. Microbiol.">
        <title>High frequency of phylogenetically diverse reductive dehalogenase-homologous genes in deep subseafloor sedimentary metagenomes.</title>
        <authorList>
            <person name="Kawai M."/>
            <person name="Futagami T."/>
            <person name="Toyoda A."/>
            <person name="Takaki Y."/>
            <person name="Nishi S."/>
            <person name="Hori S."/>
            <person name="Arai W."/>
            <person name="Tsubouchi T."/>
            <person name="Morono Y."/>
            <person name="Uchiyama I."/>
            <person name="Ito T."/>
            <person name="Fujiyama A."/>
            <person name="Inagaki F."/>
            <person name="Takami H."/>
        </authorList>
    </citation>
    <scope>NUCLEOTIDE SEQUENCE</scope>
    <source>
        <strain evidence="2">Expedition CK06-06</strain>
    </source>
</reference>
<organism evidence="2">
    <name type="scientific">marine sediment metagenome</name>
    <dbReference type="NCBI Taxonomy" id="412755"/>
    <lineage>
        <taxon>unclassified sequences</taxon>
        <taxon>metagenomes</taxon>
        <taxon>ecological metagenomes</taxon>
    </lineage>
</organism>